<dbReference type="EC" id="2.1.1.297" evidence="1"/>
<keyword evidence="4" id="KW-0949">S-adenosyl-L-methionine</keyword>
<dbReference type="CDD" id="cd02440">
    <property type="entry name" value="AdoMet_MTases"/>
    <property type="match status" value="1"/>
</dbReference>
<dbReference type="PANTHER" id="PTHR18895:SF74">
    <property type="entry name" value="MTRF1L RELEASE FACTOR GLUTAMINE METHYLTRANSFERASE"/>
    <property type="match status" value="1"/>
</dbReference>
<dbReference type="PROSITE" id="PS00092">
    <property type="entry name" value="N6_MTASE"/>
    <property type="match status" value="1"/>
</dbReference>
<dbReference type="Gene3D" id="3.40.50.150">
    <property type="entry name" value="Vaccinia Virus protein VP39"/>
    <property type="match status" value="1"/>
</dbReference>
<dbReference type="InterPro" id="IPR007848">
    <property type="entry name" value="Small_mtfrase_dom"/>
</dbReference>
<evidence type="ECO:0000256" key="2">
    <source>
        <dbReference type="ARBA" id="ARBA00022603"/>
    </source>
</evidence>
<keyword evidence="2" id="KW-0489">Methyltransferase</keyword>
<dbReference type="GO" id="GO:0005739">
    <property type="term" value="C:mitochondrion"/>
    <property type="evidence" value="ECO:0007669"/>
    <property type="project" value="TreeGrafter"/>
</dbReference>
<evidence type="ECO:0000256" key="5">
    <source>
        <dbReference type="ARBA" id="ARBA00048391"/>
    </source>
</evidence>
<dbReference type="GO" id="GO:0032259">
    <property type="term" value="P:methylation"/>
    <property type="evidence" value="ECO:0007669"/>
    <property type="project" value="UniProtKB-KW"/>
</dbReference>
<gene>
    <name evidence="7" type="ORF">GSTUAT00007150001</name>
</gene>
<proteinExistence type="predicted"/>
<dbReference type="EMBL" id="LN891115">
    <property type="protein sequence ID" value="CUS08735.1"/>
    <property type="molecule type" value="Genomic_DNA"/>
</dbReference>
<feature type="domain" description="Methyltransferase small" evidence="6">
    <location>
        <begin position="110"/>
        <end position="220"/>
    </location>
</feature>
<evidence type="ECO:0000313" key="7">
    <source>
        <dbReference type="EMBL" id="CUS08735.1"/>
    </source>
</evidence>
<organism evidence="7 8">
    <name type="scientific">Tuber aestivum</name>
    <name type="common">summer truffle</name>
    <dbReference type="NCBI Taxonomy" id="59557"/>
    <lineage>
        <taxon>Eukaryota</taxon>
        <taxon>Fungi</taxon>
        <taxon>Dikarya</taxon>
        <taxon>Ascomycota</taxon>
        <taxon>Pezizomycotina</taxon>
        <taxon>Pezizomycetes</taxon>
        <taxon>Pezizales</taxon>
        <taxon>Tuberaceae</taxon>
        <taxon>Tuber</taxon>
    </lineage>
</organism>
<dbReference type="InterPro" id="IPR004556">
    <property type="entry name" value="HemK-like"/>
</dbReference>
<keyword evidence="8" id="KW-1185">Reference proteome</keyword>
<name>A0A292PPV4_9PEZI</name>
<dbReference type="NCBIfam" id="TIGR00536">
    <property type="entry name" value="hemK_fam"/>
    <property type="match status" value="1"/>
</dbReference>
<evidence type="ECO:0000259" key="6">
    <source>
        <dbReference type="Pfam" id="PF05175"/>
    </source>
</evidence>
<dbReference type="AlphaFoldDB" id="A0A292PPV4"/>
<evidence type="ECO:0000256" key="4">
    <source>
        <dbReference type="ARBA" id="ARBA00022691"/>
    </source>
</evidence>
<dbReference type="InterPro" id="IPR050320">
    <property type="entry name" value="N5-glutamine_MTase"/>
</dbReference>
<dbReference type="Proteomes" id="UP001412239">
    <property type="component" value="Unassembled WGS sequence"/>
</dbReference>
<dbReference type="InterPro" id="IPR029063">
    <property type="entry name" value="SAM-dependent_MTases_sf"/>
</dbReference>
<sequence>MPRLAPELIRAARSRHPLLPLLLPECRTIEQASMELRWLAREGRWGARGTGGGGGRGWLRALCEKRGRGWPLQYLLGTQPFGALEIMCERGVLIPRPETEQFTSHLGGHILKHLHPRSRVGIVDLCTGTGCIPLLLHNQLSMAGMSSRILGVDISARALRSSKRNLEHNKKSLSANVREDIEFFHGNVLAVDGLIEAIGEKVKGVDIVISNPPYISKESFNRSTGRSVRNYEPKLALAPEGGDGDIFYPAIGRAAERLGSQAVVAEVEGWEQANRVKQEWEGTGVWEGVDIWRDFAGIGRTVVGWRCGWEWIRDGPDVVSYRDWKE</sequence>
<protein>
    <recommendedName>
        <fullName evidence="1">peptide chain release factor N(5)-glutamine methyltransferase</fullName>
        <ecNumber evidence="1">2.1.1.297</ecNumber>
    </recommendedName>
</protein>
<evidence type="ECO:0000313" key="8">
    <source>
        <dbReference type="Proteomes" id="UP001412239"/>
    </source>
</evidence>
<dbReference type="GO" id="GO:0102559">
    <property type="term" value="F:peptide chain release factor N(5)-glutamine methyltransferase activity"/>
    <property type="evidence" value="ECO:0007669"/>
    <property type="project" value="UniProtKB-EC"/>
</dbReference>
<comment type="catalytic activity">
    <reaction evidence="5">
        <text>L-glutaminyl-[peptide chain release factor] + S-adenosyl-L-methionine = N(5)-methyl-L-glutaminyl-[peptide chain release factor] + S-adenosyl-L-homocysteine + H(+)</text>
        <dbReference type="Rhea" id="RHEA:42896"/>
        <dbReference type="Rhea" id="RHEA-COMP:10271"/>
        <dbReference type="Rhea" id="RHEA-COMP:10272"/>
        <dbReference type="ChEBI" id="CHEBI:15378"/>
        <dbReference type="ChEBI" id="CHEBI:30011"/>
        <dbReference type="ChEBI" id="CHEBI:57856"/>
        <dbReference type="ChEBI" id="CHEBI:59789"/>
        <dbReference type="ChEBI" id="CHEBI:61891"/>
        <dbReference type="EC" id="2.1.1.297"/>
    </reaction>
</comment>
<dbReference type="GO" id="GO:0003676">
    <property type="term" value="F:nucleic acid binding"/>
    <property type="evidence" value="ECO:0007669"/>
    <property type="project" value="InterPro"/>
</dbReference>
<dbReference type="PANTHER" id="PTHR18895">
    <property type="entry name" value="HEMK METHYLTRANSFERASE"/>
    <property type="match status" value="1"/>
</dbReference>
<evidence type="ECO:0000256" key="3">
    <source>
        <dbReference type="ARBA" id="ARBA00022679"/>
    </source>
</evidence>
<evidence type="ECO:0000256" key="1">
    <source>
        <dbReference type="ARBA" id="ARBA00012771"/>
    </source>
</evidence>
<dbReference type="Pfam" id="PF05175">
    <property type="entry name" value="MTS"/>
    <property type="match status" value="1"/>
</dbReference>
<reference evidence="7" key="1">
    <citation type="submission" date="2015-10" db="EMBL/GenBank/DDBJ databases">
        <authorList>
            <person name="Regsiter A."/>
            <person name="william w."/>
        </authorList>
    </citation>
    <scope>NUCLEOTIDE SEQUENCE</scope>
    <source>
        <strain evidence="7">Montdore</strain>
    </source>
</reference>
<accession>A0A292PPV4</accession>
<dbReference type="SUPFAM" id="SSF53335">
    <property type="entry name" value="S-adenosyl-L-methionine-dependent methyltransferases"/>
    <property type="match status" value="1"/>
</dbReference>
<dbReference type="InterPro" id="IPR002052">
    <property type="entry name" value="DNA_methylase_N6_adenine_CS"/>
</dbReference>
<keyword evidence="3" id="KW-0808">Transferase</keyword>